<dbReference type="InterPro" id="IPR013094">
    <property type="entry name" value="AB_hydrolase_3"/>
</dbReference>
<organism evidence="3 4">
    <name type="scientific">Lactarius akahatsu</name>
    <dbReference type="NCBI Taxonomy" id="416441"/>
    <lineage>
        <taxon>Eukaryota</taxon>
        <taxon>Fungi</taxon>
        <taxon>Dikarya</taxon>
        <taxon>Basidiomycota</taxon>
        <taxon>Agaricomycotina</taxon>
        <taxon>Agaricomycetes</taxon>
        <taxon>Russulales</taxon>
        <taxon>Russulaceae</taxon>
        <taxon>Lactarius</taxon>
    </lineage>
</organism>
<evidence type="ECO:0000256" key="1">
    <source>
        <dbReference type="ARBA" id="ARBA00022801"/>
    </source>
</evidence>
<comment type="caution">
    <text evidence="3">The sequence shown here is derived from an EMBL/GenBank/DDBJ whole genome shotgun (WGS) entry which is preliminary data.</text>
</comment>
<dbReference type="InterPro" id="IPR029058">
    <property type="entry name" value="AB_hydrolase_fold"/>
</dbReference>
<evidence type="ECO:0000259" key="2">
    <source>
        <dbReference type="Pfam" id="PF07859"/>
    </source>
</evidence>
<keyword evidence="4" id="KW-1185">Reference proteome</keyword>
<dbReference type="Proteomes" id="UP001201163">
    <property type="component" value="Unassembled WGS sequence"/>
</dbReference>
<dbReference type="Pfam" id="PF07859">
    <property type="entry name" value="Abhydrolase_3"/>
    <property type="match status" value="1"/>
</dbReference>
<keyword evidence="1" id="KW-0378">Hydrolase</keyword>
<sequence>MSTSIMAEDTPATFAYKQLGDLTLYIDVYPPTTTTDPPRPVPAVIFFHGGGMTVGDRKSWLPEWLCRRTTSAGLAFISADYRLLPPSTGHDVLKDVVDLFAFLARTPSLGTVLLDGTRLAVAGSSAGGMCAFLAAIHASPRPRAVLSLYGLGGDLFTPHLLVPKTAPFFLGYEILDPAQFAAFLYPDSAAQAPAAQSTPTYHARDSATPGLPSNPRMPLARLWMQLGTYLDYWTGLHTPSLSDTLRTLLPAGEEHAEIDARLAAALPPADRAIFPQLLVTPDWPPVLHIHGSEDSAVPADSSRAIHARLLAAKVETVLRIVDGSEHAFDHKEDNAEATFGELFDEAVGFLRAALVDA</sequence>
<accession>A0AAD4Q8X5</accession>
<feature type="domain" description="Alpha/beta hydrolase fold-3" evidence="2">
    <location>
        <begin position="44"/>
        <end position="150"/>
    </location>
</feature>
<name>A0AAD4Q8X5_9AGAM</name>
<proteinExistence type="predicted"/>
<protein>
    <submittedName>
        <fullName evidence="3">Alpha/beta-hydrolase</fullName>
    </submittedName>
</protein>
<dbReference type="EMBL" id="JAKELL010000109">
    <property type="protein sequence ID" value="KAH8981876.1"/>
    <property type="molecule type" value="Genomic_DNA"/>
</dbReference>
<reference evidence="3" key="1">
    <citation type="submission" date="2022-01" db="EMBL/GenBank/DDBJ databases">
        <title>Comparative genomics reveals a dynamic genome evolution in the ectomycorrhizal milk-cap (Lactarius) mushrooms.</title>
        <authorList>
            <consortium name="DOE Joint Genome Institute"/>
            <person name="Lebreton A."/>
            <person name="Tang N."/>
            <person name="Kuo A."/>
            <person name="LaButti K."/>
            <person name="Drula E."/>
            <person name="Barry K."/>
            <person name="Clum A."/>
            <person name="Lipzen A."/>
            <person name="Mousain D."/>
            <person name="Ng V."/>
            <person name="Wang R."/>
            <person name="Wang X."/>
            <person name="Dai Y."/>
            <person name="Henrissat B."/>
            <person name="Grigoriev I.V."/>
            <person name="Guerin-Laguette A."/>
            <person name="Yu F."/>
            <person name="Martin F.M."/>
        </authorList>
    </citation>
    <scope>NUCLEOTIDE SEQUENCE</scope>
    <source>
        <strain evidence="3">QP</strain>
    </source>
</reference>
<dbReference type="GO" id="GO:0016787">
    <property type="term" value="F:hydrolase activity"/>
    <property type="evidence" value="ECO:0007669"/>
    <property type="project" value="UniProtKB-KW"/>
</dbReference>
<dbReference type="PANTHER" id="PTHR48081:SF3">
    <property type="entry name" value="ALPHA_BETA HYDROLASE FOLD-3 DOMAIN-CONTAINING PROTEIN"/>
    <property type="match status" value="1"/>
</dbReference>
<dbReference type="Gene3D" id="3.40.50.1820">
    <property type="entry name" value="alpha/beta hydrolase"/>
    <property type="match status" value="1"/>
</dbReference>
<dbReference type="SUPFAM" id="SSF53474">
    <property type="entry name" value="alpha/beta-Hydrolases"/>
    <property type="match status" value="1"/>
</dbReference>
<evidence type="ECO:0000313" key="3">
    <source>
        <dbReference type="EMBL" id="KAH8981876.1"/>
    </source>
</evidence>
<evidence type="ECO:0000313" key="4">
    <source>
        <dbReference type="Proteomes" id="UP001201163"/>
    </source>
</evidence>
<dbReference type="PANTHER" id="PTHR48081">
    <property type="entry name" value="AB HYDROLASE SUPERFAMILY PROTEIN C4A8.06C"/>
    <property type="match status" value="1"/>
</dbReference>
<dbReference type="InterPro" id="IPR050300">
    <property type="entry name" value="GDXG_lipolytic_enzyme"/>
</dbReference>
<dbReference type="AlphaFoldDB" id="A0AAD4Q8X5"/>
<gene>
    <name evidence="3" type="ORF">EDB92DRAFT_1896112</name>
</gene>